<dbReference type="AlphaFoldDB" id="A0A2A2GKG2"/>
<accession>A0A2A2GKG2</accession>
<dbReference type="InterPro" id="IPR049299">
    <property type="entry name" value="Thio2_N"/>
</dbReference>
<name>A0A2A2GKG2_9RHOB</name>
<sequence length="147" mass="15787">MPDSHTLTCLSCGQGNRLPEGRLGDNAKCGTCGAALLPAKPVALDLQLLEKAARRDTLPLLVDFWAPWCGPCRMMAPEFEKAAAMLHGTARLAKIDTQGHPDATVRFNIQGIPAFILFRDGRERARLTGARPAGQLADWVRGQVAAG</sequence>
<reference evidence="6 7" key="1">
    <citation type="submission" date="2017-09" db="EMBL/GenBank/DDBJ databases">
        <title>Paracoccus alkalisoli sp. nov., isolated from saline alkaline soil.</title>
        <authorList>
            <person name="Dong X."/>
            <person name="Zhang G."/>
        </authorList>
    </citation>
    <scope>NUCLEOTIDE SEQUENCE [LARGE SCALE GENOMIC DNA]</scope>
    <source>
        <strain evidence="6 7">WN007</strain>
    </source>
</reference>
<dbReference type="CDD" id="cd02947">
    <property type="entry name" value="TRX_family"/>
    <property type="match status" value="1"/>
</dbReference>
<comment type="caution">
    <text evidence="6">The sequence shown here is derived from an EMBL/GenBank/DDBJ whole genome shotgun (WGS) entry which is preliminary data.</text>
</comment>
<evidence type="ECO:0000259" key="5">
    <source>
        <dbReference type="PROSITE" id="PS51352"/>
    </source>
</evidence>
<evidence type="ECO:0000313" key="7">
    <source>
        <dbReference type="Proteomes" id="UP000218023"/>
    </source>
</evidence>
<organism evidence="6 7">
    <name type="scientific">Paracoccus salipaludis</name>
    <dbReference type="NCBI Taxonomy" id="2032623"/>
    <lineage>
        <taxon>Bacteria</taxon>
        <taxon>Pseudomonadati</taxon>
        <taxon>Pseudomonadota</taxon>
        <taxon>Alphaproteobacteria</taxon>
        <taxon>Rhodobacterales</taxon>
        <taxon>Paracoccaceae</taxon>
        <taxon>Paracoccus</taxon>
    </lineage>
</organism>
<evidence type="ECO:0000313" key="6">
    <source>
        <dbReference type="EMBL" id="PAU97700.1"/>
    </source>
</evidence>
<evidence type="ECO:0000256" key="4">
    <source>
        <dbReference type="ARBA" id="ARBA00023284"/>
    </source>
</evidence>
<keyword evidence="7" id="KW-1185">Reference proteome</keyword>
<dbReference type="Gene3D" id="3.40.30.10">
    <property type="entry name" value="Glutaredoxin"/>
    <property type="match status" value="1"/>
</dbReference>
<dbReference type="PANTHER" id="PTHR45663:SF11">
    <property type="entry name" value="GEO12009P1"/>
    <property type="match status" value="1"/>
</dbReference>
<dbReference type="SUPFAM" id="SSF52833">
    <property type="entry name" value="Thioredoxin-like"/>
    <property type="match status" value="1"/>
</dbReference>
<evidence type="ECO:0000256" key="1">
    <source>
        <dbReference type="ARBA" id="ARBA00022448"/>
    </source>
</evidence>
<protein>
    <submittedName>
        <fullName evidence="6">Thiol reductase thioredoxin</fullName>
    </submittedName>
</protein>
<dbReference type="OrthoDB" id="9790390at2"/>
<proteinExistence type="predicted"/>
<keyword evidence="4" id="KW-0676">Redox-active center</keyword>
<dbReference type="GO" id="GO:0015035">
    <property type="term" value="F:protein-disulfide reductase activity"/>
    <property type="evidence" value="ECO:0007669"/>
    <property type="project" value="TreeGrafter"/>
</dbReference>
<keyword evidence="2" id="KW-0249">Electron transport</keyword>
<feature type="domain" description="Thioredoxin" evidence="5">
    <location>
        <begin position="30"/>
        <end position="145"/>
    </location>
</feature>
<dbReference type="EMBL" id="NSJZ01000004">
    <property type="protein sequence ID" value="PAU97700.1"/>
    <property type="molecule type" value="Genomic_DNA"/>
</dbReference>
<dbReference type="PANTHER" id="PTHR45663">
    <property type="entry name" value="GEO12009P1"/>
    <property type="match status" value="1"/>
</dbReference>
<dbReference type="Pfam" id="PF21352">
    <property type="entry name" value="Zn_ribbon_Thio2"/>
    <property type="match status" value="1"/>
</dbReference>
<dbReference type="Pfam" id="PF00085">
    <property type="entry name" value="Thioredoxin"/>
    <property type="match status" value="1"/>
</dbReference>
<gene>
    <name evidence="6" type="ORF">CK240_06960</name>
</gene>
<keyword evidence="1" id="KW-0813">Transport</keyword>
<evidence type="ECO:0000256" key="3">
    <source>
        <dbReference type="ARBA" id="ARBA00023157"/>
    </source>
</evidence>
<dbReference type="Proteomes" id="UP000218023">
    <property type="component" value="Unassembled WGS sequence"/>
</dbReference>
<evidence type="ECO:0000256" key="2">
    <source>
        <dbReference type="ARBA" id="ARBA00022982"/>
    </source>
</evidence>
<dbReference type="GO" id="GO:0045454">
    <property type="term" value="P:cell redox homeostasis"/>
    <property type="evidence" value="ECO:0007669"/>
    <property type="project" value="TreeGrafter"/>
</dbReference>
<dbReference type="PRINTS" id="PR00421">
    <property type="entry name" value="THIOREDOXIN"/>
</dbReference>
<dbReference type="InterPro" id="IPR017937">
    <property type="entry name" value="Thioredoxin_CS"/>
</dbReference>
<dbReference type="InterPro" id="IPR013766">
    <property type="entry name" value="Thioredoxin_domain"/>
</dbReference>
<keyword evidence="3" id="KW-1015">Disulfide bond</keyword>
<dbReference type="Gene3D" id="2.30.30.380">
    <property type="entry name" value="Zn-finger domain of Sec23/24"/>
    <property type="match status" value="1"/>
</dbReference>
<dbReference type="InterPro" id="IPR036249">
    <property type="entry name" value="Thioredoxin-like_sf"/>
</dbReference>
<dbReference type="PROSITE" id="PS51352">
    <property type="entry name" value="THIOREDOXIN_2"/>
    <property type="match status" value="1"/>
</dbReference>
<dbReference type="RefSeq" id="WP_095639616.1">
    <property type="nucleotide sequence ID" value="NZ_NSJZ01000004.1"/>
</dbReference>
<dbReference type="GO" id="GO:0005829">
    <property type="term" value="C:cytosol"/>
    <property type="evidence" value="ECO:0007669"/>
    <property type="project" value="TreeGrafter"/>
</dbReference>
<dbReference type="PROSITE" id="PS00194">
    <property type="entry name" value="THIOREDOXIN_1"/>
    <property type="match status" value="1"/>
</dbReference>